<accession>A0ABR1FIJ6</accession>
<dbReference type="InterPro" id="IPR013657">
    <property type="entry name" value="SCL35B1-4/HUT1"/>
</dbReference>
<dbReference type="PANTHER" id="PTHR10778:SF18">
    <property type="entry name" value="SUGAR PHOSPHATE TRANSPORTER DOMAIN-CONTAINING PROTEIN"/>
    <property type="match status" value="1"/>
</dbReference>
<dbReference type="EMBL" id="JBBJCI010000416">
    <property type="protein sequence ID" value="KAK7231381.1"/>
    <property type="molecule type" value="Genomic_DNA"/>
</dbReference>
<dbReference type="InterPro" id="IPR037185">
    <property type="entry name" value="EmrE-like"/>
</dbReference>
<keyword evidence="5" id="KW-0472">Membrane</keyword>
<dbReference type="PANTHER" id="PTHR10778">
    <property type="entry name" value="SOLUTE CARRIER FAMILY 35 MEMBER B"/>
    <property type="match status" value="1"/>
</dbReference>
<comment type="subcellular location">
    <subcellularLocation>
        <location evidence="1">Membrane</location>
        <topology evidence="1">Multi-pass membrane protein</topology>
    </subcellularLocation>
</comment>
<name>A0ABR1FIJ6_AURAN</name>
<comment type="caution">
    <text evidence="7">The sequence shown here is derived from an EMBL/GenBank/DDBJ whole genome shotgun (WGS) entry which is preliminary data.</text>
</comment>
<dbReference type="Pfam" id="PF08449">
    <property type="entry name" value="UAA"/>
    <property type="match status" value="1"/>
</dbReference>
<evidence type="ECO:0000256" key="1">
    <source>
        <dbReference type="ARBA" id="ARBA00004141"/>
    </source>
</evidence>
<reference evidence="7 8" key="1">
    <citation type="submission" date="2024-03" db="EMBL/GenBank/DDBJ databases">
        <title>Aureococcus anophagefferens CCMP1851 and Kratosvirus quantuckense: Draft genome of a second virus-susceptible host strain in the model system.</title>
        <authorList>
            <person name="Chase E."/>
            <person name="Truchon A.R."/>
            <person name="Schepens W."/>
            <person name="Wilhelm S.W."/>
        </authorList>
    </citation>
    <scope>NUCLEOTIDE SEQUENCE [LARGE SCALE GENOMIC DNA]</scope>
    <source>
        <strain evidence="7 8">CCMP1851</strain>
    </source>
</reference>
<evidence type="ECO:0000313" key="8">
    <source>
        <dbReference type="Proteomes" id="UP001363151"/>
    </source>
</evidence>
<keyword evidence="6" id="KW-0732">Signal</keyword>
<evidence type="ECO:0000256" key="3">
    <source>
        <dbReference type="ARBA" id="ARBA00022692"/>
    </source>
</evidence>
<proteinExistence type="predicted"/>
<evidence type="ECO:0000256" key="2">
    <source>
        <dbReference type="ARBA" id="ARBA00022448"/>
    </source>
</evidence>
<keyword evidence="8" id="KW-1185">Reference proteome</keyword>
<protein>
    <submittedName>
        <fullName evidence="7">UDP-galactose transmembrane transporter</fullName>
    </submittedName>
</protein>
<keyword evidence="4" id="KW-1133">Transmembrane helix</keyword>
<dbReference type="SUPFAM" id="SSF103481">
    <property type="entry name" value="Multidrug resistance efflux transporter EmrE"/>
    <property type="match status" value="1"/>
</dbReference>
<organism evidence="7 8">
    <name type="scientific">Aureococcus anophagefferens</name>
    <name type="common">Harmful bloom alga</name>
    <dbReference type="NCBI Taxonomy" id="44056"/>
    <lineage>
        <taxon>Eukaryota</taxon>
        <taxon>Sar</taxon>
        <taxon>Stramenopiles</taxon>
        <taxon>Ochrophyta</taxon>
        <taxon>Pelagophyceae</taxon>
        <taxon>Pelagomonadales</taxon>
        <taxon>Pelagomonadaceae</taxon>
        <taxon>Aureococcus</taxon>
    </lineage>
</organism>
<evidence type="ECO:0000256" key="6">
    <source>
        <dbReference type="SAM" id="SignalP"/>
    </source>
</evidence>
<feature type="chain" id="PRO_5045207196" evidence="6">
    <location>
        <begin position="17"/>
        <end position="352"/>
    </location>
</feature>
<sequence>MFRLAVLACTALAANGKLAPTPKASSLAPRKATAVTGGAAVAAPPTETLKLLFGAGGIYAAFLYYGSLQEDVFRYVSADGGKFKEVWFLQVLEALCNVAVGFGGLVATSGTKGLPQKLFALSGASQVLAKYCTNAALANGVSFPVATLAKSGKMVPVMAGSLLLGGATYSLRQYAQVAMIVAGTAVVSLSKKKGAGAASSALGFAFIASSLVFDGVTGGIQKRVKTATAARGIKPKPYDYMFWTNAYMLATAAAFALTRGEVSRGLAFCLENPEIWAKILRFGACSAIGQSFIFFTIAHFDPLVCTTVTTTRKIFSVLLSIVLKGHSLNLQGWSGVCLASAGILAEAMNKKH</sequence>
<evidence type="ECO:0000256" key="4">
    <source>
        <dbReference type="ARBA" id="ARBA00022989"/>
    </source>
</evidence>
<keyword evidence="2" id="KW-0813">Transport</keyword>
<evidence type="ECO:0000313" key="7">
    <source>
        <dbReference type="EMBL" id="KAK7231381.1"/>
    </source>
</evidence>
<dbReference type="Proteomes" id="UP001363151">
    <property type="component" value="Unassembled WGS sequence"/>
</dbReference>
<feature type="signal peptide" evidence="6">
    <location>
        <begin position="1"/>
        <end position="16"/>
    </location>
</feature>
<evidence type="ECO:0000256" key="5">
    <source>
        <dbReference type="ARBA" id="ARBA00023136"/>
    </source>
</evidence>
<gene>
    <name evidence="7" type="ORF">SO694_00072044</name>
</gene>
<keyword evidence="3 7" id="KW-0812">Transmembrane</keyword>